<dbReference type="Proteomes" id="UP000438448">
    <property type="component" value="Unassembled WGS sequence"/>
</dbReference>
<keyword evidence="3" id="KW-1185">Reference proteome</keyword>
<name>A0A7K0D196_9NOCA</name>
<dbReference type="InterPro" id="IPR038332">
    <property type="entry name" value="PPE_sf"/>
</dbReference>
<dbReference type="Gene3D" id="1.20.1260.20">
    <property type="entry name" value="PPE superfamily"/>
    <property type="match status" value="1"/>
</dbReference>
<protein>
    <recommendedName>
        <fullName evidence="4">PPE family domain-containing protein</fullName>
    </recommendedName>
</protein>
<reference evidence="2 3" key="1">
    <citation type="submission" date="2019-10" db="EMBL/GenBank/DDBJ databases">
        <title>Nocardia macrotermitis sp. nov. and Nocardia aurantia sp. nov., isolated from the gut of fungus growing-termite Macrotermes natalensis.</title>
        <authorList>
            <person name="Benndorf R."/>
            <person name="Schwitalla J."/>
            <person name="Martin K."/>
            <person name="De Beer W."/>
            <person name="Kaster A.-K."/>
            <person name="Vollmers J."/>
            <person name="Poulsen M."/>
            <person name="Beemelmanns C."/>
        </authorList>
    </citation>
    <scope>NUCLEOTIDE SEQUENCE [LARGE SCALE GENOMIC DNA]</scope>
    <source>
        <strain evidence="2 3">RB20</strain>
    </source>
</reference>
<organism evidence="2 3">
    <name type="scientific">Nocardia macrotermitis</name>
    <dbReference type="NCBI Taxonomy" id="2585198"/>
    <lineage>
        <taxon>Bacteria</taxon>
        <taxon>Bacillati</taxon>
        <taxon>Actinomycetota</taxon>
        <taxon>Actinomycetes</taxon>
        <taxon>Mycobacteriales</taxon>
        <taxon>Nocardiaceae</taxon>
        <taxon>Nocardia</taxon>
    </lineage>
</organism>
<proteinExistence type="predicted"/>
<sequence length="386" mass="39896">MVSYESAKIPGNGENADSYSHWDIYNKFNPLDTNKAHSALQDYDKLAQEWSAASAFFASRIQHSSSAAWQGKAADASRTAISNYTQRAEDLTDALKALSTQVTTAVDGVNNTKHGVAEPMQHVSRWNFWDGDFMWHHGSRSKQKIDQARDEAREAMKNNYVKNFVGADKSIPVIPKPNEISNPLYTYTPTSSTLYTPNSGTNPSDSGANHSGTSGNNGSQSDTSSSQSNSTSTAGYASSSMPTMSGYSSSTATTPSSFYSGTSPTSTTPSNYSGLGSGTGGDSALNGLGSSAGGGGLGKSVPGTGSNATAAAANAAKAAGNTAGNLAGMGGMGGAAGKSGSDDKEHSLPDWLRNMENTLDLLGPEIKTLPGGVIGGDREPPSDNRG</sequence>
<dbReference type="OrthoDB" id="4527402at2"/>
<evidence type="ECO:0000313" key="3">
    <source>
        <dbReference type="Proteomes" id="UP000438448"/>
    </source>
</evidence>
<dbReference type="EMBL" id="WEGK01000004">
    <property type="protein sequence ID" value="MQY19493.1"/>
    <property type="molecule type" value="Genomic_DNA"/>
</dbReference>
<gene>
    <name evidence="2" type="ORF">NRB20_25830</name>
</gene>
<evidence type="ECO:0008006" key="4">
    <source>
        <dbReference type="Google" id="ProtNLM"/>
    </source>
</evidence>
<dbReference type="SUPFAM" id="SSF140453">
    <property type="entry name" value="EsxAB dimer-like"/>
    <property type="match status" value="1"/>
</dbReference>
<feature type="compositionally biased region" description="Low complexity" evidence="1">
    <location>
        <begin position="206"/>
        <end position="270"/>
    </location>
</feature>
<evidence type="ECO:0000256" key="1">
    <source>
        <dbReference type="SAM" id="MobiDB-lite"/>
    </source>
</evidence>
<feature type="compositionally biased region" description="Basic and acidic residues" evidence="1">
    <location>
        <begin position="376"/>
        <end position="386"/>
    </location>
</feature>
<feature type="region of interest" description="Disordered" evidence="1">
    <location>
        <begin position="331"/>
        <end position="386"/>
    </location>
</feature>
<dbReference type="RefSeq" id="WP_153410220.1">
    <property type="nucleotide sequence ID" value="NZ_WEGK01000004.1"/>
</dbReference>
<feature type="region of interest" description="Disordered" evidence="1">
    <location>
        <begin position="194"/>
        <end position="287"/>
    </location>
</feature>
<accession>A0A7K0D196</accession>
<dbReference type="InterPro" id="IPR036689">
    <property type="entry name" value="ESAT-6-like_sf"/>
</dbReference>
<comment type="caution">
    <text evidence="2">The sequence shown here is derived from an EMBL/GenBank/DDBJ whole genome shotgun (WGS) entry which is preliminary data.</text>
</comment>
<evidence type="ECO:0000313" key="2">
    <source>
        <dbReference type="EMBL" id="MQY19493.1"/>
    </source>
</evidence>
<dbReference type="AlphaFoldDB" id="A0A7K0D196"/>